<feature type="repeat" description="ANK" evidence="3">
    <location>
        <begin position="1"/>
        <end position="32"/>
    </location>
</feature>
<reference evidence="4" key="1">
    <citation type="submission" date="2017-05" db="UniProtKB">
        <authorList>
            <consortium name="EnsemblMetazoa"/>
        </authorList>
    </citation>
    <scope>IDENTIFICATION</scope>
</reference>
<dbReference type="PRINTS" id="PR01415">
    <property type="entry name" value="ANKYRIN"/>
</dbReference>
<organism evidence="4">
    <name type="scientific">Amphimedon queenslandica</name>
    <name type="common">Sponge</name>
    <dbReference type="NCBI Taxonomy" id="400682"/>
    <lineage>
        <taxon>Eukaryota</taxon>
        <taxon>Metazoa</taxon>
        <taxon>Porifera</taxon>
        <taxon>Demospongiae</taxon>
        <taxon>Heteroscleromorpha</taxon>
        <taxon>Haplosclerida</taxon>
        <taxon>Niphatidae</taxon>
        <taxon>Amphimedon</taxon>
    </lineage>
</organism>
<dbReference type="EnsemblMetazoa" id="Aqu2.1.00502_001">
    <property type="protein sequence ID" value="Aqu2.1.00502_001"/>
    <property type="gene ID" value="Aqu2.1.00502"/>
</dbReference>
<feature type="repeat" description="ANK" evidence="3">
    <location>
        <begin position="33"/>
        <end position="62"/>
    </location>
</feature>
<dbReference type="Pfam" id="PF12796">
    <property type="entry name" value="Ank_2"/>
    <property type="match status" value="1"/>
</dbReference>
<dbReference type="eggNOG" id="KOG4177">
    <property type="taxonomic scope" value="Eukaryota"/>
</dbReference>
<evidence type="ECO:0000313" key="4">
    <source>
        <dbReference type="EnsemblMetazoa" id="Aqu2.1.00502_001"/>
    </source>
</evidence>
<protein>
    <submittedName>
        <fullName evidence="4">Uncharacterized protein</fullName>
    </submittedName>
</protein>
<dbReference type="SMART" id="SM00248">
    <property type="entry name" value="ANK"/>
    <property type="match status" value="2"/>
</dbReference>
<proteinExistence type="predicted"/>
<evidence type="ECO:0000256" key="3">
    <source>
        <dbReference type="PROSITE-ProRule" id="PRU00023"/>
    </source>
</evidence>
<dbReference type="InterPro" id="IPR002110">
    <property type="entry name" value="Ankyrin_rpt"/>
</dbReference>
<evidence type="ECO:0000256" key="2">
    <source>
        <dbReference type="ARBA" id="ARBA00023043"/>
    </source>
</evidence>
<dbReference type="InterPro" id="IPR036770">
    <property type="entry name" value="Ankyrin_rpt-contain_sf"/>
</dbReference>
<dbReference type="AlphaFoldDB" id="A0A1X7SEM0"/>
<dbReference type="PANTHER" id="PTHR24171">
    <property type="entry name" value="ANKYRIN REPEAT DOMAIN-CONTAINING PROTEIN 39-RELATED"/>
    <property type="match status" value="1"/>
</dbReference>
<dbReference type="PROSITE" id="PS50088">
    <property type="entry name" value="ANK_REPEAT"/>
    <property type="match status" value="2"/>
</dbReference>
<keyword evidence="1" id="KW-0677">Repeat</keyword>
<dbReference type="PROSITE" id="PS50297">
    <property type="entry name" value="ANK_REP_REGION"/>
    <property type="match status" value="2"/>
</dbReference>
<dbReference type="Gene3D" id="1.25.40.20">
    <property type="entry name" value="Ankyrin repeat-containing domain"/>
    <property type="match status" value="1"/>
</dbReference>
<keyword evidence="2 3" id="KW-0040">ANK repeat</keyword>
<dbReference type="SUPFAM" id="SSF48403">
    <property type="entry name" value="Ankyrin repeat"/>
    <property type="match status" value="1"/>
</dbReference>
<name>A0A1X7SEM0_AMPQE</name>
<dbReference type="InParanoid" id="A0A1X7SEM0"/>
<accession>A0A1X7SEM0</accession>
<evidence type="ECO:0000256" key="1">
    <source>
        <dbReference type="ARBA" id="ARBA00022737"/>
    </source>
</evidence>
<sequence length="62" mass="6628">MRTPLAMACIRGHTKIVELLLKKGANANVTDENELTPLGNASIPGHTEIVKLLLEHGANVNV</sequence>